<dbReference type="EMBL" id="JBHUDC010000010">
    <property type="protein sequence ID" value="MFD1515700.1"/>
    <property type="molecule type" value="Genomic_DNA"/>
</dbReference>
<evidence type="ECO:0000313" key="2">
    <source>
        <dbReference type="Proteomes" id="UP001597187"/>
    </source>
</evidence>
<organism evidence="1 2">
    <name type="scientific">Halomarina rubra</name>
    <dbReference type="NCBI Taxonomy" id="2071873"/>
    <lineage>
        <taxon>Archaea</taxon>
        <taxon>Methanobacteriati</taxon>
        <taxon>Methanobacteriota</taxon>
        <taxon>Stenosarchaea group</taxon>
        <taxon>Halobacteria</taxon>
        <taxon>Halobacteriales</taxon>
        <taxon>Natronomonadaceae</taxon>
        <taxon>Halomarina</taxon>
    </lineage>
</organism>
<dbReference type="Proteomes" id="UP001597187">
    <property type="component" value="Unassembled WGS sequence"/>
</dbReference>
<name>A0ABD6B0I4_9EURY</name>
<accession>A0ABD6B0I4</accession>
<proteinExistence type="predicted"/>
<evidence type="ECO:0000313" key="1">
    <source>
        <dbReference type="EMBL" id="MFD1515700.1"/>
    </source>
</evidence>
<protein>
    <submittedName>
        <fullName evidence="1">Uncharacterized protein</fullName>
    </submittedName>
</protein>
<gene>
    <name evidence="1" type="ORF">ACFSBT_20670</name>
</gene>
<comment type="caution">
    <text evidence="1">The sequence shown here is derived from an EMBL/GenBank/DDBJ whole genome shotgun (WGS) entry which is preliminary data.</text>
</comment>
<reference evidence="1 2" key="1">
    <citation type="journal article" date="2019" name="Int. J. Syst. Evol. Microbiol.">
        <title>The Global Catalogue of Microorganisms (GCM) 10K type strain sequencing project: providing services to taxonomists for standard genome sequencing and annotation.</title>
        <authorList>
            <consortium name="The Broad Institute Genomics Platform"/>
            <consortium name="The Broad Institute Genome Sequencing Center for Infectious Disease"/>
            <person name="Wu L."/>
            <person name="Ma J."/>
        </authorList>
    </citation>
    <scope>NUCLEOTIDE SEQUENCE [LARGE SCALE GENOMIC DNA]</scope>
    <source>
        <strain evidence="1 2">CGMCC 1.12563</strain>
    </source>
</reference>
<keyword evidence="2" id="KW-1185">Reference proteome</keyword>
<dbReference type="AlphaFoldDB" id="A0ABD6B0I4"/>
<sequence>MSLIMTATVFFAGCLVGPILMFALGPALPKSLRTDLSEFFVKSGIRMGGRWILELRRSGEYDLHATEYDDEKKVDAVDLDDEDDERVWEDPKGAMSRLFGKPFGIAYEDSTAVVDPITAKMGEEYGKKVADGGIISPDEEFTIEQLRDRAVVGRMQNANRLIEFVNPFTTIPSGRQLVDIRGAVNVLKSSGTPETPRRAADDARRAAEAHKAFGSLKQQVGLLAAFMAGAIACYIGVSAGGGGGGGGSVSVGLMIETMARPMLLGWV</sequence>
<dbReference type="RefSeq" id="WP_250875625.1">
    <property type="nucleotide sequence ID" value="NZ_JALXFV010000010.1"/>
</dbReference>